<dbReference type="InterPro" id="IPR006665">
    <property type="entry name" value="OmpA-like"/>
</dbReference>
<keyword evidence="2" id="KW-0472">Membrane</keyword>
<dbReference type="CDD" id="cd13653">
    <property type="entry name" value="PBP2_phosphate_like_1"/>
    <property type="match status" value="1"/>
</dbReference>
<keyword evidence="1 3" id="KW-0732">Signal</keyword>
<dbReference type="EMBL" id="JACHXZ010000001">
    <property type="protein sequence ID" value="MBB3167827.1"/>
    <property type="molecule type" value="Genomic_DNA"/>
</dbReference>
<name>A0A839UQZ1_9GAMM</name>
<sequence length="452" mass="48257">MTHLIRIVKCWSRKLALLALPVVCHATTLPPFTADTQGVLFTIKGSNTVGATLMPALAEDFLRAKGLIKVTRLPLPSANEIRVQGYVSNDLTTPPIAIDIAAHGSATGFVGLLEGSAQLAMASRPIKAKEAASLAHLGDMNSFDAEKIIAIDGLAIIVHPNNPVQALSIAQIANIFAGRISNWKAVGGLDEPITLFARDENSGTWDTFNHLVLAKRATLATTAARFESNDQLSEAVTASRGAIGFVGLASINQAKALALYDQGTEPLAPSIARVATEDYALSRRLFIYRDLTEANPLLKEFIAFMQSAQGQARVQAVGYVSQHPKIVAPDLAGVDNKDYLALVSNAQRLSVNIRFKAGSAELDNKAQQDILRLASVMSHADFSGKTPLLIGFGDAKNTESRARVLSKLRASRVKAALYALGIHTAPVAGFGAVMPIASADNPRNQRVEIWVQ</sequence>
<gene>
    <name evidence="5" type="ORF">FHS30_001003</name>
</gene>
<dbReference type="GO" id="GO:0016020">
    <property type="term" value="C:membrane"/>
    <property type="evidence" value="ECO:0007669"/>
    <property type="project" value="UniProtKB-UniRule"/>
</dbReference>
<dbReference type="RefSeq" id="WP_183908879.1">
    <property type="nucleotide sequence ID" value="NZ_JACHXZ010000001.1"/>
</dbReference>
<dbReference type="Pfam" id="PF12849">
    <property type="entry name" value="PBP_like_2"/>
    <property type="match status" value="1"/>
</dbReference>
<dbReference type="InterPro" id="IPR036737">
    <property type="entry name" value="OmpA-like_sf"/>
</dbReference>
<feature type="chain" id="PRO_5032547316" evidence="3">
    <location>
        <begin position="27"/>
        <end position="452"/>
    </location>
</feature>
<dbReference type="PROSITE" id="PS51123">
    <property type="entry name" value="OMPA_2"/>
    <property type="match status" value="1"/>
</dbReference>
<organism evidence="5 6">
    <name type="scientific">Simiduia aestuariiviva</name>
    <dbReference type="NCBI Taxonomy" id="1510459"/>
    <lineage>
        <taxon>Bacteria</taxon>
        <taxon>Pseudomonadati</taxon>
        <taxon>Pseudomonadota</taxon>
        <taxon>Gammaproteobacteria</taxon>
        <taxon>Cellvibrionales</taxon>
        <taxon>Cellvibrionaceae</taxon>
        <taxon>Simiduia</taxon>
    </lineage>
</organism>
<comment type="caution">
    <text evidence="5">The sequence shown here is derived from an EMBL/GenBank/DDBJ whole genome shotgun (WGS) entry which is preliminary data.</text>
</comment>
<dbReference type="InterPro" id="IPR024370">
    <property type="entry name" value="PBP_domain"/>
</dbReference>
<evidence type="ECO:0000256" key="1">
    <source>
        <dbReference type="ARBA" id="ARBA00022729"/>
    </source>
</evidence>
<evidence type="ECO:0000256" key="3">
    <source>
        <dbReference type="SAM" id="SignalP"/>
    </source>
</evidence>
<evidence type="ECO:0000313" key="5">
    <source>
        <dbReference type="EMBL" id="MBB3167827.1"/>
    </source>
</evidence>
<dbReference type="PANTHER" id="PTHR30570:SF1">
    <property type="entry name" value="PHOSPHATE-BINDING PROTEIN PSTS"/>
    <property type="match status" value="1"/>
</dbReference>
<dbReference type="SUPFAM" id="SSF53850">
    <property type="entry name" value="Periplasmic binding protein-like II"/>
    <property type="match status" value="1"/>
</dbReference>
<keyword evidence="6" id="KW-1185">Reference proteome</keyword>
<dbReference type="Gene3D" id="3.30.1330.60">
    <property type="entry name" value="OmpA-like domain"/>
    <property type="match status" value="1"/>
</dbReference>
<evidence type="ECO:0000313" key="6">
    <source>
        <dbReference type="Proteomes" id="UP000559987"/>
    </source>
</evidence>
<proteinExistence type="predicted"/>
<dbReference type="PANTHER" id="PTHR30570">
    <property type="entry name" value="PERIPLASMIC PHOSPHATE BINDING COMPONENT OF PHOSPHATE ABC TRANSPORTER"/>
    <property type="match status" value="1"/>
</dbReference>
<protein>
    <submittedName>
        <fullName evidence="5">Phosphate transport system substrate-binding protein</fullName>
    </submittedName>
</protein>
<evidence type="ECO:0000256" key="2">
    <source>
        <dbReference type="PROSITE-ProRule" id="PRU00473"/>
    </source>
</evidence>
<dbReference type="Pfam" id="PF00691">
    <property type="entry name" value="OmpA"/>
    <property type="match status" value="1"/>
</dbReference>
<feature type="signal peptide" evidence="3">
    <location>
        <begin position="1"/>
        <end position="26"/>
    </location>
</feature>
<dbReference type="Gene3D" id="3.40.190.10">
    <property type="entry name" value="Periplasmic binding protein-like II"/>
    <property type="match status" value="2"/>
</dbReference>
<dbReference type="InterPro" id="IPR050811">
    <property type="entry name" value="Phosphate_ABC_transporter"/>
</dbReference>
<dbReference type="SUPFAM" id="SSF103088">
    <property type="entry name" value="OmpA-like"/>
    <property type="match status" value="1"/>
</dbReference>
<feature type="domain" description="OmpA-like" evidence="4">
    <location>
        <begin position="342"/>
        <end position="452"/>
    </location>
</feature>
<dbReference type="Proteomes" id="UP000559987">
    <property type="component" value="Unassembled WGS sequence"/>
</dbReference>
<accession>A0A839UQZ1</accession>
<evidence type="ECO:0000259" key="4">
    <source>
        <dbReference type="PROSITE" id="PS51123"/>
    </source>
</evidence>
<dbReference type="AlphaFoldDB" id="A0A839UQZ1"/>
<reference evidence="5 6" key="1">
    <citation type="submission" date="2020-08" db="EMBL/GenBank/DDBJ databases">
        <title>Genomic Encyclopedia of Type Strains, Phase III (KMG-III): the genomes of soil and plant-associated and newly described type strains.</title>
        <authorList>
            <person name="Whitman W."/>
        </authorList>
    </citation>
    <scope>NUCLEOTIDE SEQUENCE [LARGE SCALE GENOMIC DNA]</scope>
    <source>
        <strain evidence="5 6">CECT 8571</strain>
    </source>
</reference>